<protein>
    <submittedName>
        <fullName evidence="1">Uncharacterized protein</fullName>
    </submittedName>
</protein>
<feature type="non-terminal residue" evidence="1">
    <location>
        <position position="1"/>
    </location>
</feature>
<proteinExistence type="predicted"/>
<name>A0AAV1ZVT4_9ARAC</name>
<accession>A0AAV1ZVT4</accession>
<dbReference type="Proteomes" id="UP001497382">
    <property type="component" value="Unassembled WGS sequence"/>
</dbReference>
<gene>
    <name evidence="1" type="ORF">LARSCL_LOCUS8378</name>
</gene>
<sequence length="40" mass="4732">AQAAEKFRNCQSPRVGILFWRFLKTFLDSEPFSHFSRSNL</sequence>
<comment type="caution">
    <text evidence="1">The sequence shown here is derived from an EMBL/GenBank/DDBJ whole genome shotgun (WGS) entry which is preliminary data.</text>
</comment>
<evidence type="ECO:0000313" key="1">
    <source>
        <dbReference type="EMBL" id="CAL1275933.1"/>
    </source>
</evidence>
<reference evidence="1 2" key="1">
    <citation type="submission" date="2024-04" db="EMBL/GenBank/DDBJ databases">
        <authorList>
            <person name="Rising A."/>
            <person name="Reimegard J."/>
            <person name="Sonavane S."/>
            <person name="Akerstrom W."/>
            <person name="Nylinder S."/>
            <person name="Hedman E."/>
            <person name="Kallberg Y."/>
        </authorList>
    </citation>
    <scope>NUCLEOTIDE SEQUENCE [LARGE SCALE GENOMIC DNA]</scope>
</reference>
<dbReference type="AlphaFoldDB" id="A0AAV1ZVT4"/>
<keyword evidence="2" id="KW-1185">Reference proteome</keyword>
<evidence type="ECO:0000313" key="2">
    <source>
        <dbReference type="Proteomes" id="UP001497382"/>
    </source>
</evidence>
<organism evidence="1 2">
    <name type="scientific">Larinioides sclopetarius</name>
    <dbReference type="NCBI Taxonomy" id="280406"/>
    <lineage>
        <taxon>Eukaryota</taxon>
        <taxon>Metazoa</taxon>
        <taxon>Ecdysozoa</taxon>
        <taxon>Arthropoda</taxon>
        <taxon>Chelicerata</taxon>
        <taxon>Arachnida</taxon>
        <taxon>Araneae</taxon>
        <taxon>Araneomorphae</taxon>
        <taxon>Entelegynae</taxon>
        <taxon>Araneoidea</taxon>
        <taxon>Araneidae</taxon>
        <taxon>Larinioides</taxon>
    </lineage>
</organism>
<dbReference type="EMBL" id="CAXIEN010000089">
    <property type="protein sequence ID" value="CAL1275933.1"/>
    <property type="molecule type" value="Genomic_DNA"/>
</dbReference>